<feature type="compositionally biased region" description="Low complexity" evidence="2">
    <location>
        <begin position="318"/>
        <end position="327"/>
    </location>
</feature>
<name>A0A7R9GWW2_TIMCR</name>
<organism evidence="3">
    <name type="scientific">Timema cristinae</name>
    <name type="common">Walking stick</name>
    <dbReference type="NCBI Taxonomy" id="61476"/>
    <lineage>
        <taxon>Eukaryota</taxon>
        <taxon>Metazoa</taxon>
        <taxon>Ecdysozoa</taxon>
        <taxon>Arthropoda</taxon>
        <taxon>Hexapoda</taxon>
        <taxon>Insecta</taxon>
        <taxon>Pterygota</taxon>
        <taxon>Neoptera</taxon>
        <taxon>Polyneoptera</taxon>
        <taxon>Phasmatodea</taxon>
        <taxon>Timematodea</taxon>
        <taxon>Timematoidea</taxon>
        <taxon>Timematidae</taxon>
        <taxon>Timema</taxon>
    </lineage>
</organism>
<accession>A0A7R9GWW2</accession>
<evidence type="ECO:0000256" key="1">
    <source>
        <dbReference type="SAM" id="Coils"/>
    </source>
</evidence>
<evidence type="ECO:0000256" key="2">
    <source>
        <dbReference type="SAM" id="MobiDB-lite"/>
    </source>
</evidence>
<proteinExistence type="predicted"/>
<feature type="region of interest" description="Disordered" evidence="2">
    <location>
        <begin position="318"/>
        <end position="337"/>
    </location>
</feature>
<dbReference type="EMBL" id="OC317822">
    <property type="protein sequence ID" value="CAD7399232.1"/>
    <property type="molecule type" value="Genomic_DNA"/>
</dbReference>
<feature type="compositionally biased region" description="Polar residues" evidence="2">
    <location>
        <begin position="507"/>
        <end position="517"/>
    </location>
</feature>
<sequence length="635" mass="72012">MTMLAIPRRSTGAMFLNGWAFLGNINSKTRRYTRAQIVQLVDYMSTHSELASSRFSCPINTEKLDRQWEALAKILEKHGPKKTIAQWKILANTLVVLSPTAEDGEIEVRISVWRDLKCKVRGRLAEVNRVNSAPEKEKSAPSLTELELKVRAIITTVNDIGEPSTCERGLQMTLSEEEPPIDMDISFPLPSKAQYVKYLGSMIETKGGNKEDLIRSGLHKGLFNRCVRDLLWRREVLYRVYFVLIVTHAAASWTLNVREIRKLEDMGMEFLRNILSVMSRNKDEVGENLDPQAGTSVPLEQSDNSPQPSLQVKDISESLGSSFSSSSRKSKKHKEVEERESAVKIFKEIQKDHNSSNKEIANAITRLASVQEELLGQQMSVATILETAVAAHLESNKLQAEANRLQAECNRVQQAHNNKITELLTDLKRIHYTLHSSRAYQRLKNPMTNNGDLPGAIPSQIRPIIHWDISMKMEKPETMWMTKSQESEDIGEIGVNSLSRPDFEPSPSRSNETVTRTGSRKRITPQVAIGQSLLTFSSRLRSAMSDLLGMHRLFYELLAMCEDRSDERCVLYLTCTYPKKHDKNARTIDYKYAESSTVAQSSPEHACIIPTNQYLYHKDCLIGQYNIARVTTTRR</sequence>
<feature type="compositionally biased region" description="Polar residues" evidence="2">
    <location>
        <begin position="293"/>
        <end position="310"/>
    </location>
</feature>
<feature type="coiled-coil region" evidence="1">
    <location>
        <begin position="353"/>
        <end position="422"/>
    </location>
</feature>
<dbReference type="AlphaFoldDB" id="A0A7R9GWW2"/>
<reference evidence="3" key="1">
    <citation type="submission" date="2020-11" db="EMBL/GenBank/DDBJ databases">
        <authorList>
            <person name="Tran Van P."/>
        </authorList>
    </citation>
    <scope>NUCLEOTIDE SEQUENCE</scope>
</reference>
<feature type="region of interest" description="Disordered" evidence="2">
    <location>
        <begin position="285"/>
        <end position="311"/>
    </location>
</feature>
<keyword evidence="1" id="KW-0175">Coiled coil</keyword>
<protein>
    <submittedName>
        <fullName evidence="3">Uncharacterized protein</fullName>
    </submittedName>
</protein>
<evidence type="ECO:0000313" key="3">
    <source>
        <dbReference type="EMBL" id="CAD7399232.1"/>
    </source>
</evidence>
<gene>
    <name evidence="3" type="ORF">TCEB3V08_LOCUS4903</name>
</gene>
<feature type="region of interest" description="Disordered" evidence="2">
    <location>
        <begin position="495"/>
        <end position="520"/>
    </location>
</feature>